<name>H5SH68_9BACT</name>
<dbReference type="PROSITE" id="PS00198">
    <property type="entry name" value="4FE4S_FER_1"/>
    <property type="match status" value="1"/>
</dbReference>
<dbReference type="Gene3D" id="3.30.70.20">
    <property type="match status" value="1"/>
</dbReference>
<dbReference type="InterPro" id="IPR017896">
    <property type="entry name" value="4Fe4S_Fe-S-bd"/>
</dbReference>
<dbReference type="GO" id="GO:0051536">
    <property type="term" value="F:iron-sulfur cluster binding"/>
    <property type="evidence" value="ECO:0007669"/>
    <property type="project" value="UniProtKB-KW"/>
</dbReference>
<keyword evidence="1" id="KW-0479">Metal-binding</keyword>
<dbReference type="PROSITE" id="PS51379">
    <property type="entry name" value="4FE4S_FER_2"/>
    <property type="match status" value="2"/>
</dbReference>
<dbReference type="SUPFAM" id="SSF54862">
    <property type="entry name" value="4Fe-4S ferredoxins"/>
    <property type="match status" value="1"/>
</dbReference>
<dbReference type="PANTHER" id="PTHR43122">
    <property type="entry name" value="FERREDOXIN SUBUNIT OF PYRUVATE:FLAVODOXIN OXIDOREDUCTASE-RELATED"/>
    <property type="match status" value="1"/>
</dbReference>
<reference evidence="5" key="1">
    <citation type="journal article" date="2005" name="Environ. Microbiol.">
        <title>Genetic and functional properties of uncultivated thermophilic crenarchaeotes from a subsurface gold mine as revealed by analysis of genome fragments.</title>
        <authorList>
            <person name="Nunoura T."/>
            <person name="Hirayama H."/>
            <person name="Takami H."/>
            <person name="Oida H."/>
            <person name="Nishi S."/>
            <person name="Shimamura S."/>
            <person name="Suzuki Y."/>
            <person name="Inagaki F."/>
            <person name="Takai K."/>
            <person name="Nealson K.H."/>
            <person name="Horikoshi K."/>
        </authorList>
    </citation>
    <scope>NUCLEOTIDE SEQUENCE</scope>
</reference>
<feature type="domain" description="4Fe-4S ferredoxin-type" evidence="4">
    <location>
        <begin position="19"/>
        <end position="48"/>
    </location>
</feature>
<evidence type="ECO:0000313" key="5">
    <source>
        <dbReference type="EMBL" id="BAL55504.1"/>
    </source>
</evidence>
<gene>
    <name evidence="5" type="ORF">HGMM_F28D03C11</name>
</gene>
<evidence type="ECO:0000256" key="1">
    <source>
        <dbReference type="ARBA" id="ARBA00022723"/>
    </source>
</evidence>
<evidence type="ECO:0000256" key="3">
    <source>
        <dbReference type="ARBA" id="ARBA00023014"/>
    </source>
</evidence>
<sequence>MSVEPTVHTPSRAVRRPRGRVFLLTERCKGCRFCVEFCPRHVLAMSDRFNSKGYHVPAVIAEELCTDCKMCELLCPEFAIYVVRLEEER</sequence>
<evidence type="ECO:0000256" key="2">
    <source>
        <dbReference type="ARBA" id="ARBA00023004"/>
    </source>
</evidence>
<dbReference type="AlphaFoldDB" id="H5SH68"/>
<dbReference type="Pfam" id="PF12838">
    <property type="entry name" value="Fer4_7"/>
    <property type="match status" value="1"/>
</dbReference>
<dbReference type="PANTHER" id="PTHR43122:SF1">
    <property type="entry name" value="IRON-SULFUR-BINDING PROTEIN"/>
    <property type="match status" value="1"/>
</dbReference>
<keyword evidence="2" id="KW-0408">Iron</keyword>
<keyword evidence="3" id="KW-0411">Iron-sulfur</keyword>
<proteinExistence type="predicted"/>
<organism evidence="5">
    <name type="scientific">uncultured Acidobacteriota bacterium</name>
    <dbReference type="NCBI Taxonomy" id="171953"/>
    <lineage>
        <taxon>Bacteria</taxon>
        <taxon>Pseudomonadati</taxon>
        <taxon>Acidobacteriota</taxon>
        <taxon>environmental samples</taxon>
    </lineage>
</organism>
<dbReference type="EMBL" id="AP011719">
    <property type="protein sequence ID" value="BAL55504.1"/>
    <property type="molecule type" value="Genomic_DNA"/>
</dbReference>
<dbReference type="GO" id="GO:0046872">
    <property type="term" value="F:metal ion binding"/>
    <property type="evidence" value="ECO:0007669"/>
    <property type="project" value="UniProtKB-KW"/>
</dbReference>
<reference evidence="5" key="2">
    <citation type="journal article" date="2012" name="PLoS ONE">
        <title>A Deeply Branching Thermophilic Bacterium with an Ancient Acetyl-CoA Pathway Dominates a Subsurface Ecosystem.</title>
        <authorList>
            <person name="Takami H."/>
            <person name="Noguchi H."/>
            <person name="Takaki Y."/>
            <person name="Uchiyama I."/>
            <person name="Toyoda A."/>
            <person name="Nishi S."/>
            <person name="Chee G.-J."/>
            <person name="Arai W."/>
            <person name="Nunoura T."/>
            <person name="Itoh T."/>
            <person name="Hattori M."/>
            <person name="Takai K."/>
        </authorList>
    </citation>
    <scope>NUCLEOTIDE SEQUENCE</scope>
</reference>
<protein>
    <submittedName>
        <fullName evidence="5">2-oxoglutarate ferredoxin oxidoreductase subunit delta</fullName>
    </submittedName>
</protein>
<feature type="domain" description="4Fe-4S ferredoxin-type" evidence="4">
    <location>
        <begin position="56"/>
        <end position="85"/>
    </location>
</feature>
<evidence type="ECO:0000259" key="4">
    <source>
        <dbReference type="PROSITE" id="PS51379"/>
    </source>
</evidence>
<dbReference type="InterPro" id="IPR017900">
    <property type="entry name" value="4Fe4S_Fe_S_CS"/>
</dbReference>
<accession>H5SH68</accession>